<evidence type="ECO:0000256" key="3">
    <source>
        <dbReference type="ARBA" id="ARBA00022435"/>
    </source>
</evidence>
<reference evidence="13 14" key="1">
    <citation type="submission" date="2018-11" db="EMBL/GenBank/DDBJ databases">
        <title>Sequencing the genomes of 1000 actinobacteria strains.</title>
        <authorList>
            <person name="Klenk H.-P."/>
        </authorList>
    </citation>
    <scope>NUCLEOTIDE SEQUENCE [LARGE SCALE GENOMIC DNA]</scope>
    <source>
        <strain evidence="13 14">DSM 44781</strain>
    </source>
</reference>
<evidence type="ECO:0000259" key="10">
    <source>
        <dbReference type="Pfam" id="PF01274"/>
    </source>
</evidence>
<comment type="caution">
    <text evidence="13">The sequence shown here is derived from an EMBL/GenBank/DDBJ whole genome shotgun (WGS) entry which is preliminary data.</text>
</comment>
<evidence type="ECO:0000259" key="11">
    <source>
        <dbReference type="Pfam" id="PF20656"/>
    </source>
</evidence>
<dbReference type="NCBIfam" id="TIGR01344">
    <property type="entry name" value="malate_syn_A"/>
    <property type="match status" value="1"/>
</dbReference>
<dbReference type="Gene3D" id="3.20.20.360">
    <property type="entry name" value="Malate synthase, domain 3"/>
    <property type="match status" value="1"/>
</dbReference>
<dbReference type="InterPro" id="IPR011076">
    <property type="entry name" value="Malate_synth_sf"/>
</dbReference>
<evidence type="ECO:0000256" key="7">
    <source>
        <dbReference type="ARBA" id="ARBA00068441"/>
    </source>
</evidence>
<dbReference type="UniPathway" id="UPA00703">
    <property type="reaction ID" value="UER00720"/>
</dbReference>
<evidence type="ECO:0000256" key="9">
    <source>
        <dbReference type="RuleBase" id="RU000555"/>
    </source>
</evidence>
<dbReference type="CDD" id="cd00727">
    <property type="entry name" value="malate_synt_A"/>
    <property type="match status" value="1"/>
</dbReference>
<dbReference type="InterPro" id="IPR044856">
    <property type="entry name" value="Malate_synth_C_sf"/>
</dbReference>
<dbReference type="FunFam" id="1.20.1220.12:FF:000001">
    <property type="entry name" value="Malate synthase"/>
    <property type="match status" value="1"/>
</dbReference>
<dbReference type="SUPFAM" id="SSF51645">
    <property type="entry name" value="Malate synthase G"/>
    <property type="match status" value="1"/>
</dbReference>
<protein>
    <recommendedName>
        <fullName evidence="7 9">Malate synthase</fullName>
        <ecNumber evidence="2 9">2.3.3.9</ecNumber>
    </recommendedName>
</protein>
<dbReference type="InterPro" id="IPR048356">
    <property type="entry name" value="MS_N"/>
</dbReference>
<dbReference type="Gene3D" id="1.20.1220.12">
    <property type="entry name" value="Malate synthase, domain III"/>
    <property type="match status" value="1"/>
</dbReference>
<dbReference type="Pfam" id="PF20659">
    <property type="entry name" value="MS_C"/>
    <property type="match status" value="1"/>
</dbReference>
<dbReference type="AlphaFoldDB" id="A0A3N4RDL4"/>
<evidence type="ECO:0000259" key="12">
    <source>
        <dbReference type="Pfam" id="PF20659"/>
    </source>
</evidence>
<dbReference type="RefSeq" id="WP_123820640.1">
    <property type="nucleotide sequence ID" value="NZ_JBEYIY010000035.1"/>
</dbReference>
<dbReference type="FunFam" id="3.20.20.360:FF:000001">
    <property type="entry name" value="Malate synthase"/>
    <property type="match status" value="1"/>
</dbReference>
<evidence type="ECO:0000313" key="14">
    <source>
        <dbReference type="Proteomes" id="UP000266906"/>
    </source>
</evidence>
<evidence type="ECO:0000256" key="8">
    <source>
        <dbReference type="PIRSR" id="PIRSR001363-1"/>
    </source>
</evidence>
<dbReference type="InterPro" id="IPR048355">
    <property type="entry name" value="MS_C"/>
</dbReference>
<sequence>MAAADQGSSPSVPGVTVSGPPVPRAEEVLTAGALQFVADLHRAFEGRRRELLAARRERRAEIARTGTLDFLPHTADVRSGDWQVAPAPRALTDRRVEITGPTDRKMVINALNSGAKVWLADFEDATAPTWENVVSGQVNLIDAFEGRIDFTSPQGKAYALKPAAELATVVVRPRGWHLEERHLTVDGDPVAGAFVDFGLYFFHNAARLLAKGEQDPNSGPYFYLPKTESHLEARLWNEVFTHAQAALGIPHGTIRATVLIETITAAFEMDEILYELREHAAGLNAGRWDYLFSIVKNFRDAGERYVLPDRNTVTMASPFMAAYTRLLVRTCHKRGAHAIGGMAAFIPSRKDPEVNAAALVKVRADKEREANGGFDGSWVAHPDLVPVARACFDAVLGERPHQKDNPGAPEPVTPAQLLDVAAAGGSCTHTGLHNAVQVGIRYIEAWLRGLGAVGIFHMMEDAATAEISRSQIWQWIHNGVVLADTGEKTTAELVRRLVAEELAALQGESGEQGYAAGRWTEAAALFEQVALAEDFPDFLTLPALALID</sequence>
<feature type="active site" description="Proton acceptor" evidence="8">
    <location>
        <position position="172"/>
    </location>
</feature>
<dbReference type="GO" id="GO:0006099">
    <property type="term" value="P:tricarboxylic acid cycle"/>
    <property type="evidence" value="ECO:0007669"/>
    <property type="project" value="UniProtKB-KW"/>
</dbReference>
<comment type="similarity">
    <text evidence="1 9">Belongs to the malate synthase family.</text>
</comment>
<gene>
    <name evidence="13" type="ORF">EDD38_6121</name>
</gene>
<dbReference type="PANTHER" id="PTHR42902">
    <property type="entry name" value="MALATE SYNTHASE"/>
    <property type="match status" value="1"/>
</dbReference>
<dbReference type="GO" id="GO:0005737">
    <property type="term" value="C:cytoplasm"/>
    <property type="evidence" value="ECO:0007669"/>
    <property type="project" value="TreeGrafter"/>
</dbReference>
<name>A0A3N4RDL4_9ACTN</name>
<dbReference type="InterPro" id="IPR019830">
    <property type="entry name" value="Malate_synthase_CS"/>
</dbReference>
<dbReference type="InterPro" id="IPR001465">
    <property type="entry name" value="Malate_synthase_TIM"/>
</dbReference>
<keyword evidence="4 9" id="KW-0816">Tricarboxylic acid cycle</keyword>
<evidence type="ECO:0000256" key="4">
    <source>
        <dbReference type="ARBA" id="ARBA00022532"/>
    </source>
</evidence>
<accession>A0A3N4RDL4</accession>
<keyword evidence="14" id="KW-1185">Reference proteome</keyword>
<comment type="catalytic activity">
    <reaction evidence="6 9">
        <text>glyoxylate + acetyl-CoA + H2O = (S)-malate + CoA + H(+)</text>
        <dbReference type="Rhea" id="RHEA:18181"/>
        <dbReference type="ChEBI" id="CHEBI:15377"/>
        <dbReference type="ChEBI" id="CHEBI:15378"/>
        <dbReference type="ChEBI" id="CHEBI:15589"/>
        <dbReference type="ChEBI" id="CHEBI:36655"/>
        <dbReference type="ChEBI" id="CHEBI:57287"/>
        <dbReference type="ChEBI" id="CHEBI:57288"/>
        <dbReference type="EC" id="2.3.3.9"/>
    </reaction>
</comment>
<dbReference type="GO" id="GO:0006097">
    <property type="term" value="P:glyoxylate cycle"/>
    <property type="evidence" value="ECO:0007669"/>
    <property type="project" value="UniProtKB-UniPathway"/>
</dbReference>
<dbReference type="InterPro" id="IPR046363">
    <property type="entry name" value="MS_N_TIM-barrel_dom"/>
</dbReference>
<feature type="active site" description="Proton donor" evidence="8">
    <location>
        <position position="461"/>
    </location>
</feature>
<dbReference type="EMBL" id="RKQG01000002">
    <property type="protein sequence ID" value="RPE28975.1"/>
    <property type="molecule type" value="Genomic_DNA"/>
</dbReference>
<dbReference type="Proteomes" id="UP000266906">
    <property type="component" value="Unassembled WGS sequence"/>
</dbReference>
<organism evidence="13 14">
    <name type="scientific">Kitasatospora cineracea</name>
    <dbReference type="NCBI Taxonomy" id="88074"/>
    <lineage>
        <taxon>Bacteria</taxon>
        <taxon>Bacillati</taxon>
        <taxon>Actinomycetota</taxon>
        <taxon>Actinomycetes</taxon>
        <taxon>Kitasatosporales</taxon>
        <taxon>Streptomycetaceae</taxon>
        <taxon>Kitasatospora</taxon>
    </lineage>
</organism>
<keyword evidence="5 9" id="KW-0808">Transferase</keyword>
<evidence type="ECO:0000256" key="5">
    <source>
        <dbReference type="ARBA" id="ARBA00022679"/>
    </source>
</evidence>
<dbReference type="InterPro" id="IPR006252">
    <property type="entry name" value="Malate_synthA"/>
</dbReference>
<evidence type="ECO:0000256" key="1">
    <source>
        <dbReference type="ARBA" id="ARBA00006394"/>
    </source>
</evidence>
<dbReference type="Pfam" id="PF01274">
    <property type="entry name" value="MS_TIM-barrel"/>
    <property type="match status" value="1"/>
</dbReference>
<evidence type="ECO:0000256" key="6">
    <source>
        <dbReference type="ARBA" id="ARBA00047918"/>
    </source>
</evidence>
<evidence type="ECO:0000256" key="2">
    <source>
        <dbReference type="ARBA" id="ARBA00012636"/>
    </source>
</evidence>
<dbReference type="GO" id="GO:0004474">
    <property type="term" value="F:malate synthase activity"/>
    <property type="evidence" value="ECO:0007669"/>
    <property type="project" value="UniProtKB-EC"/>
</dbReference>
<keyword evidence="3 9" id="KW-0329">Glyoxylate bypass</keyword>
<proteinExistence type="inferred from homology"/>
<feature type="domain" description="Malate synthase N-terminal" evidence="11">
    <location>
        <begin position="14"/>
        <end position="75"/>
    </location>
</feature>
<evidence type="ECO:0000313" key="13">
    <source>
        <dbReference type="EMBL" id="RPE28975.1"/>
    </source>
</evidence>
<comment type="pathway">
    <text evidence="9">Carbohydrate metabolism; glyoxylate cycle; (S)-malate from isocitrate: step 2/2.</text>
</comment>
<dbReference type="EC" id="2.3.3.9" evidence="2 9"/>
<dbReference type="PROSITE" id="PS00510">
    <property type="entry name" value="MALATE_SYNTHASE"/>
    <property type="match status" value="1"/>
</dbReference>
<dbReference type="Pfam" id="PF20656">
    <property type="entry name" value="MS_N"/>
    <property type="match status" value="1"/>
</dbReference>
<feature type="domain" description="Malate synthase TIM barrel" evidence="10">
    <location>
        <begin position="168"/>
        <end position="419"/>
    </location>
</feature>
<dbReference type="PANTHER" id="PTHR42902:SF1">
    <property type="entry name" value="MALATE SYNTHASE 1-RELATED"/>
    <property type="match status" value="1"/>
</dbReference>
<dbReference type="PIRSF" id="PIRSF001363">
    <property type="entry name" value="Malate_synth"/>
    <property type="match status" value="1"/>
</dbReference>
<feature type="domain" description="Malate synthase C-terminal" evidence="12">
    <location>
        <begin position="428"/>
        <end position="544"/>
    </location>
</feature>